<feature type="non-terminal residue" evidence="1">
    <location>
        <position position="1"/>
    </location>
</feature>
<dbReference type="HOGENOM" id="CLU_210039_0_0_1"/>
<dbReference type="Proteomes" id="UP000053989">
    <property type="component" value="Unassembled WGS sequence"/>
</dbReference>
<sequence length="53" mass="5865">QTECLQTNDYNCGLWVLANTAAVLQGHDATGLMEGDMLAFRYYLQSCVLLIPV</sequence>
<reference evidence="2" key="2">
    <citation type="submission" date="2015-01" db="EMBL/GenBank/DDBJ databases">
        <title>Evolutionary Origins and Diversification of the Mycorrhizal Mutualists.</title>
        <authorList>
            <consortium name="DOE Joint Genome Institute"/>
            <consortium name="Mycorrhizal Genomics Consortium"/>
            <person name="Kohler A."/>
            <person name="Kuo A."/>
            <person name="Nagy L.G."/>
            <person name="Floudas D."/>
            <person name="Copeland A."/>
            <person name="Barry K.W."/>
            <person name="Cichocki N."/>
            <person name="Veneault-Fourrey C."/>
            <person name="LaButti K."/>
            <person name="Lindquist E.A."/>
            <person name="Lipzen A."/>
            <person name="Lundell T."/>
            <person name="Morin E."/>
            <person name="Murat C."/>
            <person name="Riley R."/>
            <person name="Ohm R."/>
            <person name="Sun H."/>
            <person name="Tunlid A."/>
            <person name="Henrissat B."/>
            <person name="Grigoriev I.V."/>
            <person name="Hibbett D.S."/>
            <person name="Martin F."/>
        </authorList>
    </citation>
    <scope>NUCLEOTIDE SEQUENCE [LARGE SCALE GENOMIC DNA]</scope>
    <source>
        <strain evidence="2">Foug A</strain>
    </source>
</reference>
<gene>
    <name evidence="1" type="ORF">SCLCIDRAFT_69683</name>
</gene>
<proteinExistence type="predicted"/>
<evidence type="ECO:0000313" key="2">
    <source>
        <dbReference type="Proteomes" id="UP000053989"/>
    </source>
</evidence>
<dbReference type="AlphaFoldDB" id="A0A0C3EHW9"/>
<dbReference type="InterPro" id="IPR038765">
    <property type="entry name" value="Papain-like_cys_pep_sf"/>
</dbReference>
<dbReference type="SUPFAM" id="SSF54001">
    <property type="entry name" value="Cysteine proteinases"/>
    <property type="match status" value="1"/>
</dbReference>
<dbReference type="OrthoDB" id="2976051at2759"/>
<protein>
    <recommendedName>
        <fullName evidence="3">Ubiquitin-like protease family profile domain-containing protein</fullName>
    </recommendedName>
</protein>
<feature type="non-terminal residue" evidence="1">
    <location>
        <position position="53"/>
    </location>
</feature>
<accession>A0A0C3EHW9</accession>
<organism evidence="1 2">
    <name type="scientific">Scleroderma citrinum Foug A</name>
    <dbReference type="NCBI Taxonomy" id="1036808"/>
    <lineage>
        <taxon>Eukaryota</taxon>
        <taxon>Fungi</taxon>
        <taxon>Dikarya</taxon>
        <taxon>Basidiomycota</taxon>
        <taxon>Agaricomycotina</taxon>
        <taxon>Agaricomycetes</taxon>
        <taxon>Agaricomycetidae</taxon>
        <taxon>Boletales</taxon>
        <taxon>Sclerodermatineae</taxon>
        <taxon>Sclerodermataceae</taxon>
        <taxon>Scleroderma</taxon>
    </lineage>
</organism>
<keyword evidence="2" id="KW-1185">Reference proteome</keyword>
<dbReference type="STRING" id="1036808.A0A0C3EHW9"/>
<reference evidence="1 2" key="1">
    <citation type="submission" date="2014-04" db="EMBL/GenBank/DDBJ databases">
        <authorList>
            <consortium name="DOE Joint Genome Institute"/>
            <person name="Kuo A."/>
            <person name="Kohler A."/>
            <person name="Nagy L.G."/>
            <person name="Floudas D."/>
            <person name="Copeland A."/>
            <person name="Barry K.W."/>
            <person name="Cichocki N."/>
            <person name="Veneault-Fourrey C."/>
            <person name="LaButti K."/>
            <person name="Lindquist E.A."/>
            <person name="Lipzen A."/>
            <person name="Lundell T."/>
            <person name="Morin E."/>
            <person name="Murat C."/>
            <person name="Sun H."/>
            <person name="Tunlid A."/>
            <person name="Henrissat B."/>
            <person name="Grigoriev I.V."/>
            <person name="Hibbett D.S."/>
            <person name="Martin F."/>
            <person name="Nordberg H.P."/>
            <person name="Cantor M.N."/>
            <person name="Hua S.X."/>
        </authorList>
    </citation>
    <scope>NUCLEOTIDE SEQUENCE [LARGE SCALE GENOMIC DNA]</scope>
    <source>
        <strain evidence="1 2">Foug A</strain>
    </source>
</reference>
<dbReference type="InParanoid" id="A0A0C3EHW9"/>
<evidence type="ECO:0008006" key="3">
    <source>
        <dbReference type="Google" id="ProtNLM"/>
    </source>
</evidence>
<dbReference type="EMBL" id="KN822012">
    <property type="protein sequence ID" value="KIM67521.1"/>
    <property type="molecule type" value="Genomic_DNA"/>
</dbReference>
<name>A0A0C3EHW9_9AGAM</name>
<evidence type="ECO:0000313" key="1">
    <source>
        <dbReference type="EMBL" id="KIM67521.1"/>
    </source>
</evidence>